<sequence length="478" mass="52000">MAAARALKLFPNPSVPPSSISPHTLPGINPGSTKALKRVLEDNQQKHHIYFNDMGFHNHITHRALAVWALGADEDTIQAHYKGDASYQRPAFESPEPITSDNFNDHLGDRRFYDAYLKYFIGQLNEKGIANVIEESIFSSAANFGSKGKSGEHPEMLNRFLDGILHPMIHVGYGVEFNLPGMVAEGLAQTATHKASSTVLIPPSLFGSDVVPSVGSVTARLQSLATGTTGKTSSPHAFSTLSRVSKDESIKAVPEVMGPNRYNVVLENSGEAIYKHVNDWADFDASDSDIVKRKVEELLWTNVLIYALPGFQAGTGNDAGFMADFITMHLVTSSLFLPSLIASLVPSSQHLLMRSYFAYSLGWYVSQGKVPLDIEKFFAADTAHPVLDTSSPNPWLAIINQAIKHSDDHLPKIQRALGHFSALYGSRVAGDAEFSATELRDADKLDGTLFIRAAGLTAKRLGREQGAAGGAANIWDRL</sequence>
<dbReference type="Pfam" id="PF14027">
    <property type="entry name" value="Questin_oxidase"/>
    <property type="match status" value="1"/>
</dbReference>
<dbReference type="EMBL" id="JBAHYK010000522">
    <property type="protein sequence ID" value="KAL0573270.1"/>
    <property type="molecule type" value="Genomic_DNA"/>
</dbReference>
<gene>
    <name evidence="2" type="ORF">V5O48_008677</name>
</gene>
<dbReference type="Proteomes" id="UP001465976">
    <property type="component" value="Unassembled WGS sequence"/>
</dbReference>
<evidence type="ECO:0000313" key="2">
    <source>
        <dbReference type="EMBL" id="KAL0573270.1"/>
    </source>
</evidence>
<comment type="caution">
    <text evidence="2">The sequence shown here is derived from an EMBL/GenBank/DDBJ whole genome shotgun (WGS) entry which is preliminary data.</text>
</comment>
<reference evidence="2 3" key="1">
    <citation type="submission" date="2024-02" db="EMBL/GenBank/DDBJ databases">
        <title>A draft genome for the cacao thread blight pathogen Marasmius crinis-equi.</title>
        <authorList>
            <person name="Cohen S.P."/>
            <person name="Baruah I.K."/>
            <person name="Amoako-Attah I."/>
            <person name="Bukari Y."/>
            <person name="Meinhardt L.W."/>
            <person name="Bailey B.A."/>
        </authorList>
    </citation>
    <scope>NUCLEOTIDE SEQUENCE [LARGE SCALE GENOMIC DNA]</scope>
    <source>
        <strain evidence="2 3">GH-76</strain>
    </source>
</reference>
<proteinExistence type="predicted"/>
<accession>A0ABR3FDE9</accession>
<dbReference type="PANTHER" id="PTHR35870">
    <property type="entry name" value="PROTEIN, PUTATIVE (AFU_ORTHOLOGUE AFUA_5G03330)-RELATED"/>
    <property type="match status" value="1"/>
</dbReference>
<protein>
    <recommendedName>
        <fullName evidence="4">Oxidoreductase AflY</fullName>
    </recommendedName>
</protein>
<dbReference type="PANTHER" id="PTHR35870:SF1">
    <property type="entry name" value="PROTEIN, PUTATIVE (AFU_ORTHOLOGUE AFUA_5G03330)-RELATED"/>
    <property type="match status" value="1"/>
</dbReference>
<keyword evidence="1" id="KW-0560">Oxidoreductase</keyword>
<keyword evidence="3" id="KW-1185">Reference proteome</keyword>
<dbReference type="InterPro" id="IPR025337">
    <property type="entry name" value="Questin_oxidase-like"/>
</dbReference>
<organism evidence="2 3">
    <name type="scientific">Marasmius crinis-equi</name>
    <dbReference type="NCBI Taxonomy" id="585013"/>
    <lineage>
        <taxon>Eukaryota</taxon>
        <taxon>Fungi</taxon>
        <taxon>Dikarya</taxon>
        <taxon>Basidiomycota</taxon>
        <taxon>Agaricomycotina</taxon>
        <taxon>Agaricomycetes</taxon>
        <taxon>Agaricomycetidae</taxon>
        <taxon>Agaricales</taxon>
        <taxon>Marasmiineae</taxon>
        <taxon>Marasmiaceae</taxon>
        <taxon>Marasmius</taxon>
    </lineage>
</organism>
<name>A0ABR3FDE9_9AGAR</name>
<evidence type="ECO:0000313" key="3">
    <source>
        <dbReference type="Proteomes" id="UP001465976"/>
    </source>
</evidence>
<evidence type="ECO:0008006" key="4">
    <source>
        <dbReference type="Google" id="ProtNLM"/>
    </source>
</evidence>
<evidence type="ECO:0000256" key="1">
    <source>
        <dbReference type="ARBA" id="ARBA00023002"/>
    </source>
</evidence>